<organism evidence="7 8">
    <name type="scientific">Paenibacillus rhizovicinus</name>
    <dbReference type="NCBI Taxonomy" id="2704463"/>
    <lineage>
        <taxon>Bacteria</taxon>
        <taxon>Bacillati</taxon>
        <taxon>Bacillota</taxon>
        <taxon>Bacilli</taxon>
        <taxon>Bacillales</taxon>
        <taxon>Paenibacillaceae</taxon>
        <taxon>Paenibacillus</taxon>
    </lineage>
</organism>
<dbReference type="PANTHER" id="PTHR34858">
    <property type="entry name" value="CYSO-CYSTEINE PEPTIDASE"/>
    <property type="match status" value="1"/>
</dbReference>
<reference evidence="7 8" key="1">
    <citation type="submission" date="2020-02" db="EMBL/GenBank/DDBJ databases">
        <title>Paenibacillus sp. nov., isolated from rhizosphere soil of tomato.</title>
        <authorList>
            <person name="Weon H.-Y."/>
            <person name="Lee S.A."/>
        </authorList>
    </citation>
    <scope>NUCLEOTIDE SEQUENCE [LARGE SCALE GENOMIC DNA]</scope>
    <source>
        <strain evidence="7 8">14171R-81</strain>
    </source>
</reference>
<dbReference type="GO" id="GO:0006508">
    <property type="term" value="P:proteolysis"/>
    <property type="evidence" value="ECO:0007669"/>
    <property type="project" value="UniProtKB-KW"/>
</dbReference>
<dbReference type="EMBL" id="CP048286">
    <property type="protein sequence ID" value="QHW34232.1"/>
    <property type="molecule type" value="Genomic_DNA"/>
</dbReference>
<name>A0A6C0PC11_9BACL</name>
<dbReference type="CDD" id="cd08070">
    <property type="entry name" value="MPN_like"/>
    <property type="match status" value="1"/>
</dbReference>
<dbReference type="AlphaFoldDB" id="A0A6C0PC11"/>
<evidence type="ECO:0000259" key="6">
    <source>
        <dbReference type="Pfam" id="PF14464"/>
    </source>
</evidence>
<keyword evidence="2" id="KW-0479">Metal-binding</keyword>
<dbReference type="GO" id="GO:0008235">
    <property type="term" value="F:metalloexopeptidase activity"/>
    <property type="evidence" value="ECO:0007669"/>
    <property type="project" value="TreeGrafter"/>
</dbReference>
<protein>
    <submittedName>
        <fullName evidence="7">M67 family metallopeptidase</fullName>
    </submittedName>
</protein>
<accession>A0A6C0PC11</accession>
<keyword evidence="4" id="KW-0862">Zinc</keyword>
<evidence type="ECO:0000256" key="4">
    <source>
        <dbReference type="ARBA" id="ARBA00022833"/>
    </source>
</evidence>
<feature type="domain" description="JAB" evidence="6">
    <location>
        <begin position="13"/>
        <end position="134"/>
    </location>
</feature>
<dbReference type="Proteomes" id="UP000479114">
    <property type="component" value="Chromosome"/>
</dbReference>
<sequence>MRPPPIHASLEPQAYRRLIEACMNALPDEACGVLSGSFIVVDQEDSRGDAASIAAESLMIAGVHPVRNTAANPASRFAFDPADWVRVLYDMQRNRQSLVGFYHSHPASLPVPSPADREGLPGQNAGTSYWIVAPHHPTRGTIVQPYWLQDETFSPLMLAQISI</sequence>
<evidence type="ECO:0000313" key="8">
    <source>
        <dbReference type="Proteomes" id="UP000479114"/>
    </source>
</evidence>
<proteinExistence type="predicted"/>
<evidence type="ECO:0000256" key="5">
    <source>
        <dbReference type="ARBA" id="ARBA00023049"/>
    </source>
</evidence>
<dbReference type="Gene3D" id="3.40.140.10">
    <property type="entry name" value="Cytidine Deaminase, domain 2"/>
    <property type="match status" value="1"/>
</dbReference>
<dbReference type="RefSeq" id="WP_162644224.1">
    <property type="nucleotide sequence ID" value="NZ_CP048286.1"/>
</dbReference>
<dbReference type="GO" id="GO:0008270">
    <property type="term" value="F:zinc ion binding"/>
    <property type="evidence" value="ECO:0007669"/>
    <property type="project" value="TreeGrafter"/>
</dbReference>
<evidence type="ECO:0000313" key="7">
    <source>
        <dbReference type="EMBL" id="QHW34232.1"/>
    </source>
</evidence>
<keyword evidence="5" id="KW-0482">Metalloprotease</keyword>
<dbReference type="SUPFAM" id="SSF102712">
    <property type="entry name" value="JAB1/MPN domain"/>
    <property type="match status" value="1"/>
</dbReference>
<keyword evidence="1" id="KW-0645">Protease</keyword>
<dbReference type="KEGG" id="prz:GZH47_27840"/>
<evidence type="ECO:0000256" key="3">
    <source>
        <dbReference type="ARBA" id="ARBA00022801"/>
    </source>
</evidence>
<dbReference type="InterPro" id="IPR051929">
    <property type="entry name" value="VirAsm_ModProt"/>
</dbReference>
<evidence type="ECO:0000256" key="1">
    <source>
        <dbReference type="ARBA" id="ARBA00022670"/>
    </source>
</evidence>
<keyword evidence="8" id="KW-1185">Reference proteome</keyword>
<keyword evidence="3" id="KW-0378">Hydrolase</keyword>
<gene>
    <name evidence="7" type="ORF">GZH47_27840</name>
</gene>
<dbReference type="PANTHER" id="PTHR34858:SF1">
    <property type="entry name" value="CYSO-CYSTEINE PEPTIDASE"/>
    <property type="match status" value="1"/>
</dbReference>
<evidence type="ECO:0000256" key="2">
    <source>
        <dbReference type="ARBA" id="ARBA00022723"/>
    </source>
</evidence>
<dbReference type="Pfam" id="PF14464">
    <property type="entry name" value="Prok-JAB"/>
    <property type="match status" value="1"/>
</dbReference>
<dbReference type="InterPro" id="IPR028090">
    <property type="entry name" value="JAB_dom_prok"/>
</dbReference>